<evidence type="ECO:0000313" key="1">
    <source>
        <dbReference type="EMBL" id="MBC6491720.1"/>
    </source>
</evidence>
<sequence length="59" mass="6334">MDTIGILAYGSLIEDPGQMISDLIIKKISTVTPFPVEYARISSPRDGAPTLIPFEAGNL</sequence>
<keyword evidence="2" id="KW-1185">Reference proteome</keyword>
<evidence type="ECO:0000313" key="2">
    <source>
        <dbReference type="Proteomes" id="UP000765802"/>
    </source>
</evidence>
<organism evidence="1 2">
    <name type="scientific">Flavihumibacter stibioxidans</name>
    <dbReference type="NCBI Taxonomy" id="1834163"/>
    <lineage>
        <taxon>Bacteria</taxon>
        <taxon>Pseudomonadati</taxon>
        <taxon>Bacteroidota</taxon>
        <taxon>Chitinophagia</taxon>
        <taxon>Chitinophagales</taxon>
        <taxon>Chitinophagaceae</taxon>
        <taxon>Flavihumibacter</taxon>
    </lineage>
</organism>
<proteinExistence type="predicted"/>
<dbReference type="Proteomes" id="UP000765802">
    <property type="component" value="Unassembled WGS sequence"/>
</dbReference>
<comment type="caution">
    <text evidence="1">The sequence shown here is derived from an EMBL/GenBank/DDBJ whole genome shotgun (WGS) entry which is preliminary data.</text>
</comment>
<gene>
    <name evidence="1" type="ORF">BC349_11720</name>
</gene>
<protein>
    <submittedName>
        <fullName evidence="1">Uncharacterized protein</fullName>
    </submittedName>
</protein>
<reference evidence="1 2" key="1">
    <citation type="submission" date="2016-07" db="EMBL/GenBank/DDBJ databases">
        <title>Genome analysis of Flavihumibacter stibioxidans YS-17.</title>
        <authorList>
            <person name="Shi K."/>
            <person name="Han Y."/>
            <person name="Wang G."/>
        </authorList>
    </citation>
    <scope>NUCLEOTIDE SEQUENCE [LARGE SCALE GENOMIC DNA]</scope>
    <source>
        <strain evidence="1 2">YS-17</strain>
    </source>
</reference>
<dbReference type="EMBL" id="MBUA01000023">
    <property type="protein sequence ID" value="MBC6491720.1"/>
    <property type="molecule type" value="Genomic_DNA"/>
</dbReference>
<name>A0ABR7M9L5_9BACT</name>
<accession>A0ABR7M9L5</accession>